<evidence type="ECO:0000313" key="4">
    <source>
        <dbReference type="Proteomes" id="UP000234328"/>
    </source>
</evidence>
<feature type="transmembrane region" description="Helical" evidence="2">
    <location>
        <begin position="33"/>
        <end position="54"/>
    </location>
</feature>
<sequence length="126" mass="14207">MQIARRPTGQFAHRLGRAAGRSARWLRRRERQAIGWLVAEGLPAPVAAALLWIVKLVVVAGLLYVAFWLALLLGFAVAAAWVAGHSTEQDEDDFLGRKAEERDHRKSIFYHPASYNDDPDPRFEDD</sequence>
<comment type="caution">
    <text evidence="3">The sequence shown here is derived from an EMBL/GenBank/DDBJ whole genome shotgun (WGS) entry which is preliminary data.</text>
</comment>
<name>A0A2N4UD42_9BURK</name>
<dbReference type="EMBL" id="PDNV01000010">
    <property type="protein sequence ID" value="PLC52921.1"/>
    <property type="molecule type" value="Genomic_DNA"/>
</dbReference>
<dbReference type="AlphaFoldDB" id="A0A2N4UD42"/>
<keyword evidence="2" id="KW-0472">Membrane</keyword>
<dbReference type="Proteomes" id="UP000234328">
    <property type="component" value="Unassembled WGS sequence"/>
</dbReference>
<evidence type="ECO:0000256" key="2">
    <source>
        <dbReference type="SAM" id="Phobius"/>
    </source>
</evidence>
<feature type="transmembrane region" description="Helical" evidence="2">
    <location>
        <begin position="60"/>
        <end position="83"/>
    </location>
</feature>
<organism evidence="3 4">
    <name type="scientific">Pollutimonas nitritireducens</name>
    <dbReference type="NCBI Taxonomy" id="2045209"/>
    <lineage>
        <taxon>Bacteria</taxon>
        <taxon>Pseudomonadati</taxon>
        <taxon>Pseudomonadota</taxon>
        <taxon>Betaproteobacteria</taxon>
        <taxon>Burkholderiales</taxon>
        <taxon>Alcaligenaceae</taxon>
        <taxon>Pollutimonas</taxon>
    </lineage>
</organism>
<dbReference type="OrthoDB" id="8454876at2"/>
<gene>
    <name evidence="3" type="ORF">CR155_16090</name>
</gene>
<evidence type="ECO:0000313" key="3">
    <source>
        <dbReference type="EMBL" id="PLC52921.1"/>
    </source>
</evidence>
<proteinExistence type="predicted"/>
<feature type="region of interest" description="Disordered" evidence="1">
    <location>
        <begin position="105"/>
        <end position="126"/>
    </location>
</feature>
<reference evidence="3 4" key="1">
    <citation type="submission" date="2017-10" db="EMBL/GenBank/DDBJ databases">
        <title>Two draft genome sequences of Pusillimonas sp. strains isolated from a nitrate- and radionuclide-contaminated groundwater in Russia.</title>
        <authorList>
            <person name="Grouzdev D.S."/>
            <person name="Tourova T.P."/>
            <person name="Goeva M.A."/>
            <person name="Babich T.L."/>
            <person name="Sokolova D.S."/>
            <person name="Abdullin R."/>
            <person name="Poltaraus A.B."/>
            <person name="Toshchakov S.V."/>
            <person name="Nazina T.N."/>
        </authorList>
    </citation>
    <scope>NUCLEOTIDE SEQUENCE [LARGE SCALE GENOMIC DNA]</scope>
    <source>
        <strain evidence="3 4">JR1/69-2-13</strain>
    </source>
</reference>
<dbReference type="Pfam" id="PF12553">
    <property type="entry name" value="DUF3742"/>
    <property type="match status" value="1"/>
</dbReference>
<protein>
    <submittedName>
        <fullName evidence="3">DUF3742 domain-containing protein</fullName>
    </submittedName>
</protein>
<dbReference type="InterPro" id="IPR022213">
    <property type="entry name" value="DUF3742"/>
</dbReference>
<keyword evidence="2" id="KW-0812">Transmembrane</keyword>
<evidence type="ECO:0000256" key="1">
    <source>
        <dbReference type="SAM" id="MobiDB-lite"/>
    </source>
</evidence>
<accession>A0A2N4UD42</accession>
<keyword evidence="4" id="KW-1185">Reference proteome</keyword>
<keyword evidence="2" id="KW-1133">Transmembrane helix</keyword>